<dbReference type="AlphaFoldDB" id="A0A6L9ETF2"/>
<dbReference type="GO" id="GO:0003677">
    <property type="term" value="F:DNA binding"/>
    <property type="evidence" value="ECO:0007669"/>
    <property type="project" value="InterPro"/>
</dbReference>
<gene>
    <name evidence="2" type="ORF">GND98_017530</name>
</gene>
<dbReference type="Pfam" id="PF02229">
    <property type="entry name" value="PC4"/>
    <property type="match status" value="1"/>
</dbReference>
<protein>
    <recommendedName>
        <fullName evidence="1">Transcriptional coactivator p15 (PC4) C-terminal domain-containing protein</fullName>
    </recommendedName>
</protein>
<proteinExistence type="predicted"/>
<dbReference type="InterPro" id="IPR003173">
    <property type="entry name" value="PC4_C"/>
</dbReference>
<name>A0A6L9ETF2_CLOBU</name>
<dbReference type="GO" id="GO:0006355">
    <property type="term" value="P:regulation of DNA-templated transcription"/>
    <property type="evidence" value="ECO:0007669"/>
    <property type="project" value="InterPro"/>
</dbReference>
<reference evidence="2 3" key="1">
    <citation type="submission" date="2020-01" db="EMBL/GenBank/DDBJ databases">
        <title>Genome sequence of a 1,3-propanediol producer, Clostridium butyricum S3.</title>
        <authorList>
            <person name="Zhou J."/>
        </authorList>
    </citation>
    <scope>NUCLEOTIDE SEQUENCE [LARGE SCALE GENOMIC DNA]</scope>
    <source>
        <strain evidence="2 3">S3</strain>
    </source>
</reference>
<evidence type="ECO:0000259" key="1">
    <source>
        <dbReference type="Pfam" id="PF02229"/>
    </source>
</evidence>
<feature type="domain" description="Transcriptional coactivator p15 (PC4) C-terminal" evidence="1">
    <location>
        <begin position="19"/>
        <end position="66"/>
    </location>
</feature>
<dbReference type="EMBL" id="WOFV02000085">
    <property type="protein sequence ID" value="NAS19604.1"/>
    <property type="molecule type" value="Genomic_DNA"/>
</dbReference>
<comment type="caution">
    <text evidence="2">The sequence shown here is derived from an EMBL/GenBank/DDBJ whole genome shotgun (WGS) entry which is preliminary data.</text>
</comment>
<sequence>MADIKFEIKEEIGVIAESSKGWTKELNLISWNGKEAKYDLRDWAPEHAKMGKGVTLSKDELIKLKELLNGIEL</sequence>
<organism evidence="2 3">
    <name type="scientific">Clostridium butyricum</name>
    <dbReference type="NCBI Taxonomy" id="1492"/>
    <lineage>
        <taxon>Bacteria</taxon>
        <taxon>Bacillati</taxon>
        <taxon>Bacillota</taxon>
        <taxon>Clostridia</taxon>
        <taxon>Eubacteriales</taxon>
        <taxon>Clostridiaceae</taxon>
        <taxon>Clostridium</taxon>
    </lineage>
</organism>
<dbReference type="Gene3D" id="2.30.31.70">
    <property type="match status" value="1"/>
</dbReference>
<dbReference type="Proteomes" id="UP000474042">
    <property type="component" value="Unassembled WGS sequence"/>
</dbReference>
<evidence type="ECO:0000313" key="3">
    <source>
        <dbReference type="Proteomes" id="UP000474042"/>
    </source>
</evidence>
<evidence type="ECO:0000313" key="2">
    <source>
        <dbReference type="EMBL" id="NAS19604.1"/>
    </source>
</evidence>
<dbReference type="PIRSF" id="PIRSF037246">
    <property type="entry name" value="UCP037246"/>
    <property type="match status" value="1"/>
</dbReference>
<accession>A0A6L9ETF2</accession>
<dbReference type="InterPro" id="IPR017154">
    <property type="entry name" value="PC4-like"/>
</dbReference>